<reference evidence="3 4" key="1">
    <citation type="submission" date="2018-08" db="EMBL/GenBank/DDBJ databases">
        <title>Genomic Encyclopedia of Archaeal and Bacterial Type Strains, Phase II (KMG-II): from individual species to whole genera.</title>
        <authorList>
            <person name="Goeker M."/>
        </authorList>
    </citation>
    <scope>NUCLEOTIDE SEQUENCE [LARGE SCALE GENOMIC DNA]</scope>
    <source>
        <strain evidence="3 4">DSM 45791</strain>
    </source>
</reference>
<feature type="domain" description="NADH:flavin oxidoreductase/NADH oxidase N-terminal" evidence="1">
    <location>
        <begin position="491"/>
        <end position="659"/>
    </location>
</feature>
<dbReference type="GO" id="GO:0050661">
    <property type="term" value="F:NADP binding"/>
    <property type="evidence" value="ECO:0007669"/>
    <property type="project" value="InterPro"/>
</dbReference>
<dbReference type="GO" id="GO:0010181">
    <property type="term" value="F:FMN binding"/>
    <property type="evidence" value="ECO:0007669"/>
    <property type="project" value="InterPro"/>
</dbReference>
<dbReference type="Proteomes" id="UP000256269">
    <property type="component" value="Unassembled WGS sequence"/>
</dbReference>
<evidence type="ECO:0000259" key="2">
    <source>
        <dbReference type="Pfam" id="PF01494"/>
    </source>
</evidence>
<evidence type="ECO:0000313" key="4">
    <source>
        <dbReference type="Proteomes" id="UP000256269"/>
    </source>
</evidence>
<keyword evidence="3" id="KW-0560">Oxidoreductase</keyword>
<feature type="domain" description="FAD-binding" evidence="2">
    <location>
        <begin position="126"/>
        <end position="317"/>
    </location>
</feature>
<dbReference type="InterPro" id="IPR044152">
    <property type="entry name" value="YqjM-like"/>
</dbReference>
<protein>
    <submittedName>
        <fullName evidence="3">Anthraniloyl-CoA monooxygenase</fullName>
    </submittedName>
</protein>
<dbReference type="GO" id="GO:0004497">
    <property type="term" value="F:monooxygenase activity"/>
    <property type="evidence" value="ECO:0007669"/>
    <property type="project" value="UniProtKB-KW"/>
</dbReference>
<gene>
    <name evidence="3" type="ORF">BCF44_102246</name>
</gene>
<evidence type="ECO:0000259" key="1">
    <source>
        <dbReference type="Pfam" id="PF00724"/>
    </source>
</evidence>
<dbReference type="Gene3D" id="3.20.20.70">
    <property type="entry name" value="Aldolase class I"/>
    <property type="match status" value="2"/>
</dbReference>
<dbReference type="InterPro" id="IPR002938">
    <property type="entry name" value="FAD-bd"/>
</dbReference>
<accession>A0A3E0I5I2</accession>
<name>A0A3E0I5I2_9PSEU</name>
<dbReference type="PANTHER" id="PTHR43303">
    <property type="entry name" value="NADPH DEHYDROGENASE C23G7.10C-RELATED"/>
    <property type="match status" value="1"/>
</dbReference>
<dbReference type="EMBL" id="QUNO01000002">
    <property type="protein sequence ID" value="REH54014.1"/>
    <property type="molecule type" value="Genomic_DNA"/>
</dbReference>
<dbReference type="InterPro" id="IPR036188">
    <property type="entry name" value="FAD/NAD-bd_sf"/>
</dbReference>
<dbReference type="SUPFAM" id="SSF51395">
    <property type="entry name" value="FMN-linked oxidoreductases"/>
    <property type="match status" value="1"/>
</dbReference>
<feature type="domain" description="NADH:flavin oxidoreductase/NADH oxidase N-terminal" evidence="1">
    <location>
        <begin position="379"/>
        <end position="484"/>
    </location>
</feature>
<dbReference type="PRINTS" id="PR00420">
    <property type="entry name" value="RNGMNOXGNASE"/>
</dbReference>
<keyword evidence="4" id="KW-1185">Reference proteome</keyword>
<dbReference type="Pfam" id="PF00724">
    <property type="entry name" value="Oxidored_FMN"/>
    <property type="match status" value="2"/>
</dbReference>
<dbReference type="InterPro" id="IPR001155">
    <property type="entry name" value="OxRdtase_FMN_N"/>
</dbReference>
<dbReference type="OrthoDB" id="3169239at2"/>
<sequence>MSRYAVIGGGPGGLYFAALAKSLDPSREITVWERNAADDTFGFGVVFSDETLDGIAAADPVIFAAMEAEFARWSDIDIHYRGRVQTSGGHGFAALSRMRLLQILQQRCIELGVDVRFSAVAPTAAELSPDYDLVVAADGVNSLTRAVHAGVFQPSLDIRNCRYMWLGTDRVFEAFTFIVAETQFGPMQVHAYPFSDERSTFIVEMTERTWRAAELTDECGPLRCSELLADHLGGHKLITNNSKWLRFTTVRNRTWRHGNIVLLGDAAHTAHFSIGSGTKLAMEDALALAADLGRDNDIPSALLSYEDDRRPVVESTQRAAQASLEWFETVEHAVGKEPEQFAFNLLTRSRRVTYDNLRQRDPSYVAGLDRWFGDGNPPLFQPFQLGNVRLRNRIVSAPITLDAAVDGVPGDVEFAHLAGKALGGSALVLTGRTAVSAEGRATPGDTGLYTDEQVRAWRRITDFVHEHTGSLIGVQLSHASRDLDLPADAIADSFASAARNAVAAGFDVIELQAGHGNLLSVHLSPLTNTRIDREFPLRVLDATLGELPVIVRISAVDWAPGGTTIEDAVETAAAFVAGGAAAIDVSSGEVVPGEKPAYGRSYQTPFAERIRADVGAPTIAVGGISSHDDANSIVLAGRADLIAVGYAQLHDPSWPLHAAASLGYAGEGACWPAMHAAGSRRPPSAGRARPQLSLLPNENDQLHRRWRANG</sequence>
<evidence type="ECO:0000313" key="3">
    <source>
        <dbReference type="EMBL" id="REH54014.1"/>
    </source>
</evidence>
<dbReference type="Gene3D" id="3.30.9.20">
    <property type="match status" value="1"/>
</dbReference>
<dbReference type="GO" id="GO:0071949">
    <property type="term" value="F:FAD binding"/>
    <property type="evidence" value="ECO:0007669"/>
    <property type="project" value="InterPro"/>
</dbReference>
<dbReference type="RefSeq" id="WP_116173113.1">
    <property type="nucleotide sequence ID" value="NZ_CP144375.1"/>
</dbReference>
<dbReference type="AlphaFoldDB" id="A0A3E0I5I2"/>
<dbReference type="PANTHER" id="PTHR43303:SF3">
    <property type="entry name" value="BLR3436 PROTEIN"/>
    <property type="match status" value="1"/>
</dbReference>
<dbReference type="Gene3D" id="3.50.50.60">
    <property type="entry name" value="FAD/NAD(P)-binding domain"/>
    <property type="match status" value="1"/>
</dbReference>
<organism evidence="3 4">
    <name type="scientific">Kutzneria buriramensis</name>
    <dbReference type="NCBI Taxonomy" id="1045776"/>
    <lineage>
        <taxon>Bacteria</taxon>
        <taxon>Bacillati</taxon>
        <taxon>Actinomycetota</taxon>
        <taxon>Actinomycetes</taxon>
        <taxon>Pseudonocardiales</taxon>
        <taxon>Pseudonocardiaceae</taxon>
        <taxon>Kutzneria</taxon>
    </lineage>
</organism>
<comment type="caution">
    <text evidence="3">The sequence shown here is derived from an EMBL/GenBank/DDBJ whole genome shotgun (WGS) entry which is preliminary data.</text>
</comment>
<dbReference type="GO" id="GO:0003959">
    <property type="term" value="F:NADPH dehydrogenase activity"/>
    <property type="evidence" value="ECO:0007669"/>
    <property type="project" value="InterPro"/>
</dbReference>
<keyword evidence="3" id="KW-0503">Monooxygenase</keyword>
<dbReference type="Pfam" id="PF01494">
    <property type="entry name" value="FAD_binding_3"/>
    <property type="match status" value="1"/>
</dbReference>
<dbReference type="SUPFAM" id="SSF51905">
    <property type="entry name" value="FAD/NAD(P)-binding domain"/>
    <property type="match status" value="1"/>
</dbReference>
<proteinExistence type="predicted"/>
<dbReference type="InterPro" id="IPR013785">
    <property type="entry name" value="Aldolase_TIM"/>
</dbReference>